<dbReference type="PATRIC" id="fig|162209.4.peg.865"/>
<dbReference type="AlphaFoldDB" id="A0A0U2VNT8"/>
<evidence type="ECO:0000313" key="2">
    <source>
        <dbReference type="EMBL" id="ALS21191.1"/>
    </source>
</evidence>
<reference evidence="3" key="1">
    <citation type="submission" date="2015-12" db="EMBL/GenBank/DDBJ databases">
        <title>Complete genome sequences of two moderately thermophilic Paenibacillus species.</title>
        <authorList>
            <person name="Butler R.III."/>
            <person name="Wang J."/>
            <person name="Stark B.C."/>
            <person name="Pombert J.-F."/>
        </authorList>
    </citation>
    <scope>NUCLEOTIDE SEQUENCE [LARGE SCALE GENOMIC DNA]</scope>
    <source>
        <strain evidence="3">32O-Y</strain>
    </source>
</reference>
<accession>A0A0U2VNT8</accession>
<organism evidence="2 3">
    <name type="scientific">Paenibacillus naphthalenovorans</name>
    <dbReference type="NCBI Taxonomy" id="162209"/>
    <lineage>
        <taxon>Bacteria</taxon>
        <taxon>Bacillati</taxon>
        <taxon>Bacillota</taxon>
        <taxon>Bacilli</taxon>
        <taxon>Bacillales</taxon>
        <taxon>Paenibacillaceae</taxon>
        <taxon>Paenibacillus</taxon>
    </lineage>
</organism>
<protein>
    <recommendedName>
        <fullName evidence="1">Dimethylamine monooxygenase subunit DmmA-like C-terminal domain-containing protein</fullName>
    </recommendedName>
</protein>
<dbReference type="NCBIfam" id="NF041259">
    <property type="entry name" value="mono_DmmA_fam"/>
    <property type="match status" value="1"/>
</dbReference>
<proteinExistence type="predicted"/>
<reference evidence="2 3" key="2">
    <citation type="journal article" date="2016" name="Genome Announc.">
        <title>Complete Genome Sequences of Two Interactive Moderate Thermophiles, Paenibacillus napthalenovorans 32O-Y and Paenibacillus sp. 32O-W.</title>
        <authorList>
            <person name="Butler R.R.III."/>
            <person name="Wang J."/>
            <person name="Stark B.C."/>
            <person name="Pombert J.F."/>
        </authorList>
    </citation>
    <scope>NUCLEOTIDE SEQUENCE [LARGE SCALE GENOMIC DNA]</scope>
    <source>
        <strain evidence="2 3">32O-Y</strain>
    </source>
</reference>
<dbReference type="InterPro" id="IPR048037">
    <property type="entry name" value="DmmA-like_C"/>
</dbReference>
<evidence type="ECO:0000313" key="3">
    <source>
        <dbReference type="Proteomes" id="UP000061660"/>
    </source>
</evidence>
<keyword evidence="3" id="KW-1185">Reference proteome</keyword>
<dbReference type="Pfam" id="PF22289">
    <property type="entry name" value="DmmA-like_C"/>
    <property type="match status" value="1"/>
</dbReference>
<dbReference type="Proteomes" id="UP000061660">
    <property type="component" value="Chromosome"/>
</dbReference>
<evidence type="ECO:0000259" key="1">
    <source>
        <dbReference type="Pfam" id="PF22289"/>
    </source>
</evidence>
<name>A0A0U2VNT8_9BACL</name>
<feature type="domain" description="Dimethylamine monooxygenase subunit DmmA-like C-terminal" evidence="1">
    <location>
        <begin position="222"/>
        <end position="263"/>
    </location>
</feature>
<dbReference type="EMBL" id="CP013652">
    <property type="protein sequence ID" value="ALS21191.1"/>
    <property type="molecule type" value="Genomic_DNA"/>
</dbReference>
<dbReference type="KEGG" id="pnp:IJ22_08090"/>
<dbReference type="STRING" id="162209.IJ22_08090"/>
<gene>
    <name evidence="2" type="ORF">IJ22_08090</name>
</gene>
<sequence>MDNVYHILQSGTFLARYCCVHAERVQGECSHTAGWIQGVELNGIYVDVPVTFLRLNGGQTPQVRYYFDLESCTMEERMHLLYHSKSGTLQCPSPKKAVTMNNHKHKYILFVDETSILHAIPILLALGRQGKQAEVHYLQKVRGESHKAFKRFTRSIDVPVRWLGVWDQSAISRTLENQTMEVQLIVICDMEMYHPLLTLSRGLGFAKDEIDGYPTGETRETVFCVGCYRLQKKTAEAEMECEHCGAPLLVSSHYSERMNAYLGYISV</sequence>